<keyword evidence="3" id="KW-0597">Phosphoprotein</keyword>
<evidence type="ECO:0000256" key="6">
    <source>
        <dbReference type="ARBA" id="ARBA00023136"/>
    </source>
</evidence>
<dbReference type="PANTHER" id="PTHR34220">
    <property type="entry name" value="SENSOR HISTIDINE KINASE YPDA"/>
    <property type="match status" value="1"/>
</dbReference>
<dbReference type="GO" id="GO:0000155">
    <property type="term" value="F:phosphorelay sensor kinase activity"/>
    <property type="evidence" value="ECO:0007669"/>
    <property type="project" value="InterPro"/>
</dbReference>
<reference evidence="9 10" key="1">
    <citation type="submission" date="2017-06" db="EMBL/GenBank/DDBJ databases">
        <title>Complete genome sequence of Paenibacillus odorifer CBA7130.</title>
        <authorList>
            <person name="Nam Y.-D."/>
            <person name="Kang J."/>
            <person name="Chung W.-H."/>
        </authorList>
    </citation>
    <scope>NUCLEOTIDE SEQUENCE [LARGE SCALE GENOMIC DNA]</scope>
    <source>
        <strain evidence="9 10">CBA7130</strain>
    </source>
</reference>
<keyword evidence="2" id="KW-1003">Cell membrane</keyword>
<evidence type="ECO:0000256" key="7">
    <source>
        <dbReference type="SAM" id="Phobius"/>
    </source>
</evidence>
<dbReference type="InterPro" id="IPR003660">
    <property type="entry name" value="HAMP_dom"/>
</dbReference>
<dbReference type="InterPro" id="IPR003594">
    <property type="entry name" value="HATPase_dom"/>
</dbReference>
<dbReference type="SMART" id="SM00387">
    <property type="entry name" value="HATPase_c"/>
    <property type="match status" value="1"/>
</dbReference>
<evidence type="ECO:0000256" key="2">
    <source>
        <dbReference type="ARBA" id="ARBA00022475"/>
    </source>
</evidence>
<organism evidence="9 10">
    <name type="scientific">Paenibacillus odorifer</name>
    <dbReference type="NCBI Taxonomy" id="189426"/>
    <lineage>
        <taxon>Bacteria</taxon>
        <taxon>Bacillati</taxon>
        <taxon>Bacillota</taxon>
        <taxon>Bacilli</taxon>
        <taxon>Bacillales</taxon>
        <taxon>Paenibacillaceae</taxon>
        <taxon>Paenibacillus</taxon>
    </lineage>
</organism>
<evidence type="ECO:0000256" key="1">
    <source>
        <dbReference type="ARBA" id="ARBA00004651"/>
    </source>
</evidence>
<evidence type="ECO:0000259" key="8">
    <source>
        <dbReference type="PROSITE" id="PS50885"/>
    </source>
</evidence>
<evidence type="ECO:0000256" key="5">
    <source>
        <dbReference type="ARBA" id="ARBA00022777"/>
    </source>
</evidence>
<dbReference type="PANTHER" id="PTHR34220:SF7">
    <property type="entry name" value="SENSOR HISTIDINE KINASE YPDA"/>
    <property type="match status" value="1"/>
</dbReference>
<dbReference type="Gene3D" id="3.30.565.10">
    <property type="entry name" value="Histidine kinase-like ATPase, C-terminal domain"/>
    <property type="match status" value="1"/>
</dbReference>
<dbReference type="AlphaFoldDB" id="A0AAD0P490"/>
<dbReference type="SUPFAM" id="SSF55874">
    <property type="entry name" value="ATPase domain of HSP90 chaperone/DNA topoisomerase II/histidine kinase"/>
    <property type="match status" value="1"/>
</dbReference>
<dbReference type="InterPro" id="IPR050640">
    <property type="entry name" value="Bact_2-comp_sensor_kinase"/>
</dbReference>
<keyword evidence="4" id="KW-0808">Transferase</keyword>
<gene>
    <name evidence="9" type="ORF">CD191_15130</name>
</gene>
<evidence type="ECO:0000256" key="3">
    <source>
        <dbReference type="ARBA" id="ARBA00022553"/>
    </source>
</evidence>
<accession>A0AAD0P490</accession>
<dbReference type="Pfam" id="PF02518">
    <property type="entry name" value="HATPase_c"/>
    <property type="match status" value="1"/>
</dbReference>
<keyword evidence="5" id="KW-0418">Kinase</keyword>
<dbReference type="InterPro" id="IPR010559">
    <property type="entry name" value="Sig_transdc_His_kin_internal"/>
</dbReference>
<proteinExistence type="predicted"/>
<feature type="domain" description="HAMP" evidence="8">
    <location>
        <begin position="325"/>
        <end position="378"/>
    </location>
</feature>
<keyword evidence="7" id="KW-1133">Transmembrane helix</keyword>
<dbReference type="InterPro" id="IPR036890">
    <property type="entry name" value="HATPase_C_sf"/>
</dbReference>
<evidence type="ECO:0000313" key="10">
    <source>
        <dbReference type="Proteomes" id="UP000249163"/>
    </source>
</evidence>
<evidence type="ECO:0000256" key="4">
    <source>
        <dbReference type="ARBA" id="ARBA00022679"/>
    </source>
</evidence>
<comment type="subcellular location">
    <subcellularLocation>
        <location evidence="1">Cell membrane</location>
        <topology evidence="1">Multi-pass membrane protein</topology>
    </subcellularLocation>
</comment>
<evidence type="ECO:0000313" key="9">
    <source>
        <dbReference type="EMBL" id="AWV33840.1"/>
    </source>
</evidence>
<feature type="transmembrane region" description="Helical" evidence="7">
    <location>
        <begin position="305"/>
        <end position="325"/>
    </location>
</feature>
<dbReference type="Gene3D" id="6.10.340.10">
    <property type="match status" value="1"/>
</dbReference>
<name>A0AAD0P490_9BACL</name>
<keyword evidence="6 7" id="KW-0472">Membrane</keyword>
<dbReference type="GO" id="GO:0005886">
    <property type="term" value="C:plasma membrane"/>
    <property type="evidence" value="ECO:0007669"/>
    <property type="project" value="UniProtKB-SubCell"/>
</dbReference>
<feature type="transmembrane region" description="Helical" evidence="7">
    <location>
        <begin position="27"/>
        <end position="49"/>
    </location>
</feature>
<dbReference type="Proteomes" id="UP000249163">
    <property type="component" value="Chromosome"/>
</dbReference>
<dbReference type="Pfam" id="PF06580">
    <property type="entry name" value="His_kinase"/>
    <property type="match status" value="1"/>
</dbReference>
<sequence>MQKPMGKQRLANRIDSWMRRFKIKSRIVVVLLAGLSLHLVLMLVIFNFYSYTYLQKDLYRHVVQTQRQIGLSVELMVDDIQMLFLRFLVNSDIYQIINNDSLPSADKESRIGAIIDGMLAQNDLVGNVIISTNDNMLYSYQSKEQMLEVPEALFIKRIQESSMPVVGEIKRDGEGNAYIPFGQQFRNFNTGQNIGVVIIYVREAALADLYSSSFTGIGYSFLTSDNRIISHPDKRLLGNFLEENAPLRPGKKEGYRTWSDNGNSYIIATYPLNPRLETLGVSWEFTSVISNHKLLSGIAKGNQNALLFASVTFIVLLIFSFYLAAKITRPLLILKKKLSLFGKKDLAAVYEQRGQVDEIFQLENSYYQMVERISQLMLEKDEEKEKQRKAELTALQSQINPHFLYNTLDAIAWIARLKKQPDIERLISSLATFFRISLHKGDKFVTVDEEIRLVQSFVTVEQMRFPDKFEIEYEIEESLRKVRILKLILQPIAENAIKHGISEKRGMGRIWIKGELVADEIRFTVTDDGVGFSNGATLSQAKEDVLFQSGYGLRNVDERIKLEYGPQYGLSISSTPGQGTTVTINLKKELPN</sequence>
<dbReference type="EMBL" id="CP021965">
    <property type="protein sequence ID" value="AWV33840.1"/>
    <property type="molecule type" value="Genomic_DNA"/>
</dbReference>
<dbReference type="PROSITE" id="PS50885">
    <property type="entry name" value="HAMP"/>
    <property type="match status" value="1"/>
</dbReference>
<protein>
    <recommendedName>
        <fullName evidence="8">HAMP domain-containing protein</fullName>
    </recommendedName>
</protein>
<keyword evidence="7" id="KW-0812">Transmembrane</keyword>